<evidence type="ECO:0008006" key="4">
    <source>
        <dbReference type="Google" id="ProtNLM"/>
    </source>
</evidence>
<dbReference type="Proteomes" id="UP000008630">
    <property type="component" value="Chromosome"/>
</dbReference>
<dbReference type="RefSeq" id="WP_013546329.1">
    <property type="nucleotide sequence ID" value="NC_014933.1"/>
</dbReference>
<gene>
    <name evidence="2" type="ordered locus">Bache_0691</name>
</gene>
<feature type="chain" id="PRO_5003211361" description="Lipoprotein" evidence="1">
    <location>
        <begin position="25"/>
        <end position="167"/>
    </location>
</feature>
<dbReference type="HOGENOM" id="CLU_1591329_0_0_10"/>
<accession>E6SNC1</accession>
<reference evidence="2 3" key="2">
    <citation type="journal article" date="2011" name="Stand. Genomic Sci.">
        <title>Complete genome sequence of Bacteroides helcogenes type strain (P 36-108).</title>
        <authorList>
            <person name="Pati A."/>
            <person name="Gronow S."/>
            <person name="Zeytun A."/>
            <person name="Lapidus A."/>
            <person name="Nolan M."/>
            <person name="Hammon N."/>
            <person name="Deshpande S."/>
            <person name="Cheng J.F."/>
            <person name="Tapia R."/>
            <person name="Han C."/>
            <person name="Goodwin L."/>
            <person name="Pitluck S."/>
            <person name="Liolios K."/>
            <person name="Pagani I."/>
            <person name="Ivanova N."/>
            <person name="Mavromatis K."/>
            <person name="Chen A."/>
            <person name="Palaniappan K."/>
            <person name="Land M."/>
            <person name="Hauser L."/>
            <person name="Chang Y.J."/>
            <person name="Jeffries C.D."/>
            <person name="Detter J.C."/>
            <person name="Brambilla E."/>
            <person name="Rohde M."/>
            <person name="Goker M."/>
            <person name="Woyke T."/>
            <person name="Bristow J."/>
            <person name="Eisen J.A."/>
            <person name="Markowitz V."/>
            <person name="Hugenholtz P."/>
            <person name="Kyrpides N.C."/>
            <person name="Klenk H.P."/>
            <person name="Lucas S."/>
        </authorList>
    </citation>
    <scope>NUCLEOTIDE SEQUENCE [LARGE SCALE GENOMIC DNA]</scope>
    <source>
        <strain evidence="3">ATCC 35417 / DSM 20613 / JCM 6297 / CCUG 15421 / P 36-108</strain>
    </source>
</reference>
<organism evidence="2 3">
    <name type="scientific">Bacteroides helcogenes (strain ATCC 35417 / DSM 20613 / JCM 6297 / CCUG 15421 / P 36-108)</name>
    <dbReference type="NCBI Taxonomy" id="693979"/>
    <lineage>
        <taxon>Bacteria</taxon>
        <taxon>Pseudomonadati</taxon>
        <taxon>Bacteroidota</taxon>
        <taxon>Bacteroidia</taxon>
        <taxon>Bacteroidales</taxon>
        <taxon>Bacteroidaceae</taxon>
        <taxon>Bacteroides</taxon>
    </lineage>
</organism>
<dbReference type="STRING" id="693979.Bache_0691"/>
<reference key="1">
    <citation type="submission" date="2010-11" db="EMBL/GenBank/DDBJ databases">
        <title>The complete genome of Bacteroides helcogenes P 36-108.</title>
        <authorList>
            <consortium name="US DOE Joint Genome Institute (JGI-PGF)"/>
            <person name="Lucas S."/>
            <person name="Copeland A."/>
            <person name="Lapidus A."/>
            <person name="Bruce D."/>
            <person name="Goodwin L."/>
            <person name="Pitluck S."/>
            <person name="Kyrpides N."/>
            <person name="Mavromatis K."/>
            <person name="Ivanova N."/>
            <person name="Zeytun A."/>
            <person name="Brettin T."/>
            <person name="Detter J.C."/>
            <person name="Tapia R."/>
            <person name="Han C."/>
            <person name="Land M."/>
            <person name="Hauser L."/>
            <person name="Markowitz V."/>
            <person name="Cheng J.-F."/>
            <person name="Hugenholtz P."/>
            <person name="Woyke T."/>
            <person name="Wu D."/>
            <person name="Gronow S."/>
            <person name="Wellnitz S."/>
            <person name="Brambilla E."/>
            <person name="Klenk H.-P."/>
            <person name="Eisen J.A."/>
        </authorList>
    </citation>
    <scope>NUCLEOTIDE SEQUENCE</scope>
    <source>
        <strain>P 36-108</strain>
    </source>
</reference>
<dbReference type="PATRIC" id="fig|693979.3.peg.737"/>
<name>E6SNC1_BACT6</name>
<keyword evidence="3" id="KW-1185">Reference proteome</keyword>
<keyword evidence="1" id="KW-0732">Signal</keyword>
<evidence type="ECO:0000256" key="1">
    <source>
        <dbReference type="SAM" id="SignalP"/>
    </source>
</evidence>
<evidence type="ECO:0000313" key="3">
    <source>
        <dbReference type="Proteomes" id="UP000008630"/>
    </source>
</evidence>
<sequence length="167" mass="17891">MNVIRKMAVALVVFSATCSAKLSAQEFVNFQSTETGICVTVPSDMNLVKHDETILHLQSDLVSLSIHPMLTEGLTAEAMTEGMKKTAAAAGFDLGKMTADQFDHKTLEMVIYSGKNEDGVVFGVGVIQPKENDKVAFLMTLTYADGAGDIAAGTIINSLEFNPDVIE</sequence>
<proteinExistence type="predicted"/>
<dbReference type="EMBL" id="CP002352">
    <property type="protein sequence ID" value="ADV42714.1"/>
    <property type="molecule type" value="Genomic_DNA"/>
</dbReference>
<dbReference type="AlphaFoldDB" id="E6SNC1"/>
<evidence type="ECO:0000313" key="2">
    <source>
        <dbReference type="EMBL" id="ADV42714.1"/>
    </source>
</evidence>
<dbReference type="KEGG" id="bhl:Bache_0691"/>
<protein>
    <recommendedName>
        <fullName evidence="4">Lipoprotein</fullName>
    </recommendedName>
</protein>
<feature type="signal peptide" evidence="1">
    <location>
        <begin position="1"/>
        <end position="24"/>
    </location>
</feature>